<evidence type="ECO:0000313" key="1">
    <source>
        <dbReference type="EMBL" id="KAG0488717.1"/>
    </source>
</evidence>
<dbReference type="EMBL" id="JADCNL010000003">
    <property type="protein sequence ID" value="KAG0488717.1"/>
    <property type="molecule type" value="Genomic_DNA"/>
</dbReference>
<sequence length="70" mass="7829">MLDVRSGDRMLLGDDNGYVETDPNGMDDLGKLVSSPRAVLFSLTFVGNRYRVFDELNGIEVAWESSEAMR</sequence>
<dbReference type="AlphaFoldDB" id="A0A835RML9"/>
<organism evidence="1 3">
    <name type="scientific">Vanilla planifolia</name>
    <name type="common">Vanilla</name>
    <dbReference type="NCBI Taxonomy" id="51239"/>
    <lineage>
        <taxon>Eukaryota</taxon>
        <taxon>Viridiplantae</taxon>
        <taxon>Streptophyta</taxon>
        <taxon>Embryophyta</taxon>
        <taxon>Tracheophyta</taxon>
        <taxon>Spermatophyta</taxon>
        <taxon>Magnoliopsida</taxon>
        <taxon>Liliopsida</taxon>
        <taxon>Asparagales</taxon>
        <taxon>Orchidaceae</taxon>
        <taxon>Vanilloideae</taxon>
        <taxon>Vanilleae</taxon>
        <taxon>Vanilla</taxon>
    </lineage>
</organism>
<reference evidence="3 4" key="1">
    <citation type="journal article" date="2020" name="Nat. Food">
        <title>A phased Vanilla planifolia genome enables genetic improvement of flavour and production.</title>
        <authorList>
            <person name="Hasing T."/>
            <person name="Tang H."/>
            <person name="Brym M."/>
            <person name="Khazi F."/>
            <person name="Huang T."/>
            <person name="Chambers A.H."/>
        </authorList>
    </citation>
    <scope>NUCLEOTIDE SEQUENCE [LARGE SCALE GENOMIC DNA]</scope>
    <source>
        <tissue evidence="1">Leaf</tissue>
    </source>
</reference>
<evidence type="ECO:0000313" key="4">
    <source>
        <dbReference type="Proteomes" id="UP000639772"/>
    </source>
</evidence>
<proteinExistence type="predicted"/>
<comment type="caution">
    <text evidence="1">The sequence shown here is derived from an EMBL/GenBank/DDBJ whole genome shotgun (WGS) entry which is preliminary data.</text>
</comment>
<keyword evidence="3" id="KW-1185">Reference proteome</keyword>
<evidence type="ECO:0000313" key="3">
    <source>
        <dbReference type="Proteomes" id="UP000636800"/>
    </source>
</evidence>
<accession>A0A835RML9</accession>
<gene>
    <name evidence="2" type="ORF">HPP92_007323</name>
    <name evidence="1" type="ORF">HPP92_007528</name>
</gene>
<dbReference type="EMBL" id="JADCNM010000003">
    <property type="protein sequence ID" value="KAG0490460.1"/>
    <property type="molecule type" value="Genomic_DNA"/>
</dbReference>
<evidence type="ECO:0000313" key="2">
    <source>
        <dbReference type="EMBL" id="KAG0490460.1"/>
    </source>
</evidence>
<dbReference type="Proteomes" id="UP000636800">
    <property type="component" value="Chromosome 3"/>
</dbReference>
<name>A0A835RML9_VANPL</name>
<protein>
    <submittedName>
        <fullName evidence="1">Uncharacterized protein</fullName>
    </submittedName>
</protein>
<dbReference type="Proteomes" id="UP000639772">
    <property type="component" value="Chromosome 3"/>
</dbReference>